<dbReference type="InterPro" id="IPR036875">
    <property type="entry name" value="Znf_CCHC_sf"/>
</dbReference>
<accession>A0A5N6NYJ8</accession>
<dbReference type="Pfam" id="PF03140">
    <property type="entry name" value="DUF247"/>
    <property type="match status" value="1"/>
</dbReference>
<dbReference type="Pfam" id="PF14223">
    <property type="entry name" value="Retrotran_gag_2"/>
    <property type="match status" value="1"/>
</dbReference>
<dbReference type="OrthoDB" id="1589813at2759"/>
<evidence type="ECO:0000259" key="3">
    <source>
        <dbReference type="PROSITE" id="PS50158"/>
    </source>
</evidence>
<feature type="region of interest" description="Disordered" evidence="2">
    <location>
        <begin position="624"/>
        <end position="678"/>
    </location>
</feature>
<evidence type="ECO:0000256" key="1">
    <source>
        <dbReference type="PROSITE-ProRule" id="PRU00047"/>
    </source>
</evidence>
<protein>
    <recommendedName>
        <fullName evidence="3">CCHC-type domain-containing protein</fullName>
    </recommendedName>
</protein>
<dbReference type="SUPFAM" id="SSF57756">
    <property type="entry name" value="Retrovirus zinc finger-like domains"/>
    <property type="match status" value="1"/>
</dbReference>
<dbReference type="AlphaFoldDB" id="A0A5N6NYJ8"/>
<sequence>MNQNHIITINEEAEIMMTRMKESPKLLRKSAGKISCCIFKVPKILAEMNKEAYEPQIVSIGPYHHGNKDLEMIQEHKWRFLQEMISRTKKTVDFFLNIMVSMENEIRESYSESIDRFTTNDLAKMMVLDGFFLIELFRKVGRLVEVQKDDPIFKMLWISPFLMRDLLRIENQIPFFVLQKLFQESEPNSRTLQSLILDFFNHIVERPQEVLEKCENLDGKHLLDFFRESFIHTKKTSVTSPKKFDKTKRGLLQLIRPATEIVNSGVKFKANHQAHSFLDIEFKNGLLLIPQINMDDFHRSFFMNCMAFEQCYFDCSKDITTYVVFMGCVMNTSTDVSILSQHKIIANYFGTDEELVKLFKEVGKDVAFDIRTHYLVDLTMGVNGYWNGLRVEQGLIHCCMPKYIRYETMSTVATTSATPKDPSSVSLQIPSLTATNYTTWAIKMEAVMDAQGLWESIEPTPGAAVDEKKNKTSRAFIFQAIPEDVLLQVAKKKTAKEIWDSLKIRYMGADRVQKARLHTLKNEFELLKMKEGESVDEFAGKLAGMVTKYNSLGYTIKDEDLVRKLLDSVPDKYLQLVASIEQYSDIDTMPFDEAIGRLKAYEDRLKLRHANQTTDNSLLLTKMENQSSSKGLGRGQSYGTRGRGDRGGRGSWRGRGNTRGRGQRGGYGGYHEQKYNGKGKDKKHVRCFKCDQTGHYAWDCKGPKEKGDEANLT</sequence>
<dbReference type="InterPro" id="IPR004158">
    <property type="entry name" value="DUF247_pln"/>
</dbReference>
<evidence type="ECO:0000256" key="2">
    <source>
        <dbReference type="SAM" id="MobiDB-lite"/>
    </source>
</evidence>
<dbReference type="Proteomes" id="UP000326396">
    <property type="component" value="Linkage Group LG16"/>
</dbReference>
<dbReference type="PANTHER" id="PTHR31170">
    <property type="entry name" value="BNAC04G53230D PROTEIN"/>
    <property type="match status" value="1"/>
</dbReference>
<keyword evidence="5" id="KW-1185">Reference proteome</keyword>
<evidence type="ECO:0000313" key="5">
    <source>
        <dbReference type="Proteomes" id="UP000326396"/>
    </source>
</evidence>
<proteinExistence type="predicted"/>
<dbReference type="PROSITE" id="PS50158">
    <property type="entry name" value="ZF_CCHC"/>
    <property type="match status" value="1"/>
</dbReference>
<evidence type="ECO:0000313" key="4">
    <source>
        <dbReference type="EMBL" id="KAD5508649.1"/>
    </source>
</evidence>
<reference evidence="4 5" key="1">
    <citation type="submission" date="2019-05" db="EMBL/GenBank/DDBJ databases">
        <title>Mikania micrantha, genome provides insights into the molecular mechanism of rapid growth.</title>
        <authorList>
            <person name="Liu B."/>
        </authorList>
    </citation>
    <scope>NUCLEOTIDE SEQUENCE [LARGE SCALE GENOMIC DNA]</scope>
    <source>
        <strain evidence="4">NLD-2019</strain>
        <tissue evidence="4">Leaf</tissue>
    </source>
</reference>
<dbReference type="GO" id="GO:0003676">
    <property type="term" value="F:nucleic acid binding"/>
    <property type="evidence" value="ECO:0007669"/>
    <property type="project" value="InterPro"/>
</dbReference>
<name>A0A5N6NYJ8_9ASTR</name>
<keyword evidence="1" id="KW-0863">Zinc-finger</keyword>
<keyword evidence="1" id="KW-0479">Metal-binding</keyword>
<comment type="caution">
    <text evidence="4">The sequence shown here is derived from an EMBL/GenBank/DDBJ whole genome shotgun (WGS) entry which is preliminary data.</text>
</comment>
<organism evidence="4 5">
    <name type="scientific">Mikania micrantha</name>
    <name type="common">bitter vine</name>
    <dbReference type="NCBI Taxonomy" id="192012"/>
    <lineage>
        <taxon>Eukaryota</taxon>
        <taxon>Viridiplantae</taxon>
        <taxon>Streptophyta</taxon>
        <taxon>Embryophyta</taxon>
        <taxon>Tracheophyta</taxon>
        <taxon>Spermatophyta</taxon>
        <taxon>Magnoliopsida</taxon>
        <taxon>eudicotyledons</taxon>
        <taxon>Gunneridae</taxon>
        <taxon>Pentapetalae</taxon>
        <taxon>asterids</taxon>
        <taxon>campanulids</taxon>
        <taxon>Asterales</taxon>
        <taxon>Asteraceae</taxon>
        <taxon>Asteroideae</taxon>
        <taxon>Heliantheae alliance</taxon>
        <taxon>Eupatorieae</taxon>
        <taxon>Mikania</taxon>
    </lineage>
</organism>
<feature type="domain" description="CCHC-type" evidence="3">
    <location>
        <begin position="686"/>
        <end position="701"/>
    </location>
</feature>
<keyword evidence="1" id="KW-0862">Zinc</keyword>
<dbReference type="InterPro" id="IPR001878">
    <property type="entry name" value="Znf_CCHC"/>
</dbReference>
<dbReference type="PANTHER" id="PTHR31170:SF21">
    <property type="match status" value="1"/>
</dbReference>
<gene>
    <name evidence="4" type="ORF">E3N88_16352</name>
</gene>
<dbReference type="GO" id="GO:0008270">
    <property type="term" value="F:zinc ion binding"/>
    <property type="evidence" value="ECO:0007669"/>
    <property type="project" value="UniProtKB-KW"/>
</dbReference>
<dbReference type="EMBL" id="SZYD01000008">
    <property type="protein sequence ID" value="KAD5508649.1"/>
    <property type="molecule type" value="Genomic_DNA"/>
</dbReference>
<dbReference type="SMART" id="SM00343">
    <property type="entry name" value="ZnF_C2HC"/>
    <property type="match status" value="1"/>
</dbReference>